<proteinExistence type="predicted"/>
<evidence type="ECO:0000313" key="2">
    <source>
        <dbReference type="Proteomes" id="UP000254701"/>
    </source>
</evidence>
<dbReference type="AlphaFoldDB" id="A0A380WF83"/>
<dbReference type="RefSeq" id="WP_115730154.1">
    <property type="nucleotide sequence ID" value="NZ_BAAAVY010000019.1"/>
</dbReference>
<sequence length="128" mass="14485">MTDRAAGAEDGETSAVLIPLHEARRERQDLPVAFERRELDQILRLYGRMVAANEWRDYAIDHLSDRAVFSVFRRTSETPLFQIVKDPKLARKQGAFSVIAAGGLILKRGHELARVLGVFDKRLKVVEA</sequence>
<protein>
    <submittedName>
        <fullName evidence="1">Protein of uncharacterized function (DUF2794)</fullName>
    </submittedName>
</protein>
<evidence type="ECO:0000313" key="1">
    <source>
        <dbReference type="EMBL" id="SUU87683.1"/>
    </source>
</evidence>
<accession>A0A380WF83</accession>
<dbReference type="InterPro" id="IPR021252">
    <property type="entry name" value="DUF2794"/>
</dbReference>
<gene>
    <name evidence="1" type="ORF">NCTC10684_00885</name>
</gene>
<dbReference type="OrthoDB" id="7159482at2"/>
<dbReference type="Proteomes" id="UP000254701">
    <property type="component" value="Unassembled WGS sequence"/>
</dbReference>
<organism evidence="1 2">
    <name type="scientific">Aminobacter aminovorans</name>
    <name type="common">Chelatobacter heintzii</name>
    <dbReference type="NCBI Taxonomy" id="83263"/>
    <lineage>
        <taxon>Bacteria</taxon>
        <taxon>Pseudomonadati</taxon>
        <taxon>Pseudomonadota</taxon>
        <taxon>Alphaproteobacteria</taxon>
        <taxon>Hyphomicrobiales</taxon>
        <taxon>Phyllobacteriaceae</taxon>
        <taxon>Aminobacter</taxon>
    </lineage>
</organism>
<dbReference type="Pfam" id="PF10984">
    <property type="entry name" value="DUF2794"/>
    <property type="match status" value="1"/>
</dbReference>
<reference evidence="1 2" key="1">
    <citation type="submission" date="2018-06" db="EMBL/GenBank/DDBJ databases">
        <authorList>
            <consortium name="Pathogen Informatics"/>
            <person name="Doyle S."/>
        </authorList>
    </citation>
    <scope>NUCLEOTIDE SEQUENCE [LARGE SCALE GENOMIC DNA]</scope>
    <source>
        <strain evidence="1 2">NCTC10684</strain>
    </source>
</reference>
<name>A0A380WF83_AMIAI</name>
<dbReference type="EMBL" id="UFSM01000001">
    <property type="protein sequence ID" value="SUU87683.1"/>
    <property type="molecule type" value="Genomic_DNA"/>
</dbReference>